<protein>
    <recommendedName>
        <fullName evidence="2">F-box domain-containing protein</fullName>
    </recommendedName>
</protein>
<reference evidence="3" key="1">
    <citation type="submission" date="2024-10" db="EMBL/GenBank/DDBJ databases">
        <authorList>
            <person name="Ryan C."/>
        </authorList>
    </citation>
    <scope>NUCLEOTIDE SEQUENCE [LARGE SCALE GENOMIC DNA]</scope>
</reference>
<name>A0ABC8VRG4_9POAL</name>
<gene>
    <name evidence="3" type="ORF">URODEC1_LOCUS5885</name>
</gene>
<dbReference type="SMART" id="SM00256">
    <property type="entry name" value="FBOX"/>
    <property type="match status" value="1"/>
</dbReference>
<dbReference type="Pfam" id="PF00646">
    <property type="entry name" value="F-box"/>
    <property type="match status" value="1"/>
</dbReference>
<dbReference type="CDD" id="cd22157">
    <property type="entry name" value="F-box_AtFBW1-like"/>
    <property type="match status" value="1"/>
</dbReference>
<dbReference type="PANTHER" id="PTHR31672:SF2">
    <property type="entry name" value="F-BOX DOMAIN-CONTAINING PROTEIN"/>
    <property type="match status" value="1"/>
</dbReference>
<dbReference type="PANTHER" id="PTHR31672">
    <property type="entry name" value="BNACNNG10540D PROTEIN"/>
    <property type="match status" value="1"/>
</dbReference>
<dbReference type="InterPro" id="IPR001810">
    <property type="entry name" value="F-box_dom"/>
</dbReference>
<evidence type="ECO:0000313" key="4">
    <source>
        <dbReference type="Proteomes" id="UP001497457"/>
    </source>
</evidence>
<dbReference type="InterPro" id="IPR050796">
    <property type="entry name" value="SCF_F-box_component"/>
</dbReference>
<dbReference type="Pfam" id="PF08268">
    <property type="entry name" value="FBA_3"/>
    <property type="match status" value="1"/>
</dbReference>
<dbReference type="EMBL" id="OZ075120">
    <property type="protein sequence ID" value="CAL4895173.1"/>
    <property type="molecule type" value="Genomic_DNA"/>
</dbReference>
<accession>A0ABC8VRG4</accession>
<dbReference type="AlphaFoldDB" id="A0ABC8VRG4"/>
<dbReference type="Gene3D" id="1.20.1280.50">
    <property type="match status" value="1"/>
</dbReference>
<evidence type="ECO:0000259" key="2">
    <source>
        <dbReference type="SMART" id="SM00256"/>
    </source>
</evidence>
<keyword evidence="4" id="KW-1185">Reference proteome</keyword>
<organism evidence="3 4">
    <name type="scientific">Urochloa decumbens</name>
    <dbReference type="NCBI Taxonomy" id="240449"/>
    <lineage>
        <taxon>Eukaryota</taxon>
        <taxon>Viridiplantae</taxon>
        <taxon>Streptophyta</taxon>
        <taxon>Embryophyta</taxon>
        <taxon>Tracheophyta</taxon>
        <taxon>Spermatophyta</taxon>
        <taxon>Magnoliopsida</taxon>
        <taxon>Liliopsida</taxon>
        <taxon>Poales</taxon>
        <taxon>Poaceae</taxon>
        <taxon>PACMAD clade</taxon>
        <taxon>Panicoideae</taxon>
        <taxon>Panicodae</taxon>
        <taxon>Paniceae</taxon>
        <taxon>Melinidinae</taxon>
        <taxon>Urochloa</taxon>
    </lineage>
</organism>
<dbReference type="InterPro" id="IPR036047">
    <property type="entry name" value="F-box-like_dom_sf"/>
</dbReference>
<feature type="compositionally biased region" description="Basic residues" evidence="1">
    <location>
        <begin position="84"/>
        <end position="97"/>
    </location>
</feature>
<dbReference type="InterPro" id="IPR013187">
    <property type="entry name" value="F-box-assoc_dom_typ3"/>
</dbReference>
<proteinExistence type="predicted"/>
<evidence type="ECO:0000313" key="3">
    <source>
        <dbReference type="EMBL" id="CAL4895173.1"/>
    </source>
</evidence>
<evidence type="ECO:0000256" key="1">
    <source>
        <dbReference type="SAM" id="MobiDB-lite"/>
    </source>
</evidence>
<feature type="domain" description="F-box" evidence="2">
    <location>
        <begin position="18"/>
        <end position="58"/>
    </location>
</feature>
<sequence>MTAPAIQSSTAPSSLGLISDDVVAEILLRLPPAYVLRCGAVCRAWRAISTSPGFEAAYARRRPLELIVQRHGFNGVLDTIPAGHPRRGKPPVHRPRLPRAQVQDHRPTRAPLQADGLLRRALAVRGRQLLRHRPLGLQPGDPAVDGLRAAAQRQADADLRPLPPRAVGRAPAPVPHQRRRLRRHGRHVGVALCPLPRSRRDPAAATVHMFSQIITEHLEYHGRLHWLDHPEAMETGKILAFDTVSETFRRISRPPSMDRHGTPSLLEMDGKVAMAAVLEGRLHMDLWVLEDYYGDDESWAHRHRIDLPPAFSRTRWAMNASVLGRSSNVILLGDNASGSLGLYDLVENRVVKQVQLCY</sequence>
<feature type="region of interest" description="Disordered" evidence="1">
    <location>
        <begin position="79"/>
        <end position="107"/>
    </location>
</feature>
<dbReference type="Proteomes" id="UP001497457">
    <property type="component" value="Chromosome 10rd"/>
</dbReference>
<dbReference type="SUPFAM" id="SSF81383">
    <property type="entry name" value="F-box domain"/>
    <property type="match status" value="1"/>
</dbReference>